<evidence type="ECO:0000313" key="2">
    <source>
        <dbReference type="Proteomes" id="UP001647509"/>
    </source>
</evidence>
<feature type="non-terminal residue" evidence="1">
    <location>
        <position position="1"/>
    </location>
</feature>
<comment type="caution">
    <text evidence="1">The sequence shown here is derived from an EMBL/GenBank/DDBJ whole genome shotgun (WGS) entry which is preliminary data.</text>
</comment>
<dbReference type="EMBL" id="JAHKPD010000006">
    <property type="protein sequence ID" value="MBU2949337.1"/>
    <property type="molecule type" value="Genomic_DNA"/>
</dbReference>
<protein>
    <submittedName>
        <fullName evidence="1">Gliding motility-associated C-terminal domain-containing protein</fullName>
    </submittedName>
</protein>
<reference evidence="1" key="1">
    <citation type="submission" date="2021-05" db="EMBL/GenBank/DDBJ databases">
        <title>Draft genomes of bacteria isolated from model marine particles.</title>
        <authorList>
            <person name="Datta M.S."/>
            <person name="Schwartzman J.A."/>
            <person name="Enke T.N."/>
            <person name="Saavedra J."/>
            <person name="Cermak N."/>
            <person name="Cordero O.X."/>
        </authorList>
    </citation>
    <scope>NUCLEOTIDE SEQUENCE</scope>
    <source>
        <strain evidence="1">I2M19</strain>
    </source>
</reference>
<gene>
    <name evidence="1" type="ORF">KO493_01325</name>
</gene>
<keyword evidence="2" id="KW-1185">Reference proteome</keyword>
<accession>A0ACC5U4T7</accession>
<sequence length="252" mass="27339">TQTVDSGLTTATVTFTTPVGTDNCTVNTTTQIAGLASGSAFPIGTTLITFEVSDVAGNTATCSFNVIVEDEIPVDCRVDAGEDQDITEGDSIELRASTSTSGSLLWTPSEGLSAVDIVNPIANPTETTTYTLSFTSNDGCTSEDYVTVYVTALEEDNTKYGFSPDGDGINEFWEIDGIQKYPNNKVSIFNRWGDLVFETLGYNNTSKVFRGVANRKRNWGADELPEGTYFFQIKIEGSHHLKKETGFLVLKR</sequence>
<organism evidence="1 2">
    <name type="scientific">Pseudotamlana agarivorans</name>
    <dbReference type="NCBI Taxonomy" id="481183"/>
    <lineage>
        <taxon>Bacteria</taxon>
        <taxon>Pseudomonadati</taxon>
        <taxon>Bacteroidota</taxon>
        <taxon>Flavobacteriia</taxon>
        <taxon>Flavobacteriales</taxon>
        <taxon>Flavobacteriaceae</taxon>
        <taxon>Pseudotamlana</taxon>
    </lineage>
</organism>
<proteinExistence type="predicted"/>
<dbReference type="Proteomes" id="UP001647509">
    <property type="component" value="Unassembled WGS sequence"/>
</dbReference>
<name>A0ACC5U4T7_9FLAO</name>
<evidence type="ECO:0000313" key="1">
    <source>
        <dbReference type="EMBL" id="MBU2949337.1"/>
    </source>
</evidence>